<dbReference type="InterPro" id="IPR005467">
    <property type="entry name" value="His_kinase_dom"/>
</dbReference>
<protein>
    <recommendedName>
        <fullName evidence="3">histidine kinase</fullName>
        <ecNumber evidence="3">2.7.13.3</ecNumber>
    </recommendedName>
</protein>
<dbReference type="PRINTS" id="PR00344">
    <property type="entry name" value="BCTRLSENSOR"/>
</dbReference>
<evidence type="ECO:0000256" key="1">
    <source>
        <dbReference type="ARBA" id="ARBA00000085"/>
    </source>
</evidence>
<dbReference type="Pfam" id="PF02518">
    <property type="entry name" value="HATPase_c"/>
    <property type="match status" value="1"/>
</dbReference>
<feature type="domain" description="Histidine kinase" evidence="16">
    <location>
        <begin position="554"/>
        <end position="904"/>
    </location>
</feature>
<evidence type="ECO:0000256" key="13">
    <source>
        <dbReference type="ARBA" id="ARBA00023180"/>
    </source>
</evidence>
<keyword evidence="6" id="KW-0812">Transmembrane</keyword>
<dbReference type="SUPFAM" id="SSF52172">
    <property type="entry name" value="CheY-like"/>
    <property type="match status" value="1"/>
</dbReference>
<comment type="subcellular location">
    <subcellularLocation>
        <location evidence="2">Membrane</location>
    </subcellularLocation>
</comment>
<feature type="region of interest" description="Disordered" evidence="15">
    <location>
        <begin position="1129"/>
        <end position="1185"/>
    </location>
</feature>
<dbReference type="PROSITE" id="PS50110">
    <property type="entry name" value="RESPONSE_REGULATORY"/>
    <property type="match status" value="1"/>
</dbReference>
<evidence type="ECO:0000259" key="18">
    <source>
        <dbReference type="PROSITE" id="PS50885"/>
    </source>
</evidence>
<evidence type="ECO:0000256" key="10">
    <source>
        <dbReference type="ARBA" id="ARBA00022989"/>
    </source>
</evidence>
<dbReference type="PANTHER" id="PTHR43047">
    <property type="entry name" value="TWO-COMPONENT HISTIDINE PROTEIN KINASE"/>
    <property type="match status" value="1"/>
</dbReference>
<accession>A0AAV9NEK8</accession>
<dbReference type="GO" id="GO:0005886">
    <property type="term" value="C:plasma membrane"/>
    <property type="evidence" value="ECO:0007669"/>
    <property type="project" value="TreeGrafter"/>
</dbReference>
<feature type="region of interest" description="Disordered" evidence="15">
    <location>
        <begin position="421"/>
        <end position="453"/>
    </location>
</feature>
<dbReference type="PANTHER" id="PTHR43047:SF72">
    <property type="entry name" value="OSMOSENSING HISTIDINE PROTEIN KINASE SLN1"/>
    <property type="match status" value="1"/>
</dbReference>
<organism evidence="19 20">
    <name type="scientific">Exophiala bonariae</name>
    <dbReference type="NCBI Taxonomy" id="1690606"/>
    <lineage>
        <taxon>Eukaryota</taxon>
        <taxon>Fungi</taxon>
        <taxon>Dikarya</taxon>
        <taxon>Ascomycota</taxon>
        <taxon>Pezizomycotina</taxon>
        <taxon>Eurotiomycetes</taxon>
        <taxon>Chaetothyriomycetidae</taxon>
        <taxon>Chaetothyriales</taxon>
        <taxon>Herpotrichiellaceae</taxon>
        <taxon>Exophiala</taxon>
    </lineage>
</organism>
<dbReference type="Proteomes" id="UP001358417">
    <property type="component" value="Unassembled WGS sequence"/>
</dbReference>
<evidence type="ECO:0000313" key="20">
    <source>
        <dbReference type="Proteomes" id="UP001358417"/>
    </source>
</evidence>
<dbReference type="GO" id="GO:0005524">
    <property type="term" value="F:ATP binding"/>
    <property type="evidence" value="ECO:0007669"/>
    <property type="project" value="UniProtKB-KW"/>
</dbReference>
<feature type="compositionally biased region" description="Low complexity" evidence="15">
    <location>
        <begin position="431"/>
        <end position="441"/>
    </location>
</feature>
<dbReference type="FunFam" id="3.40.50.2300:FF:000289">
    <property type="entry name" value="Osmosensing histidine protein kinase SLN1"/>
    <property type="match status" value="1"/>
</dbReference>
<keyword evidence="20" id="KW-1185">Reference proteome</keyword>
<evidence type="ECO:0000256" key="14">
    <source>
        <dbReference type="PROSITE-ProRule" id="PRU00169"/>
    </source>
</evidence>
<dbReference type="SMART" id="SM00388">
    <property type="entry name" value="HisKA"/>
    <property type="match status" value="1"/>
</dbReference>
<keyword evidence="8" id="KW-0418">Kinase</keyword>
<keyword evidence="11" id="KW-0902">Two-component regulatory system</keyword>
<evidence type="ECO:0000256" key="9">
    <source>
        <dbReference type="ARBA" id="ARBA00022840"/>
    </source>
</evidence>
<dbReference type="GO" id="GO:0000155">
    <property type="term" value="F:phosphorelay sensor kinase activity"/>
    <property type="evidence" value="ECO:0007669"/>
    <property type="project" value="InterPro"/>
</dbReference>
<dbReference type="Pfam" id="PF00512">
    <property type="entry name" value="HisKA"/>
    <property type="match status" value="1"/>
</dbReference>
<feature type="compositionally biased region" description="Polar residues" evidence="15">
    <location>
        <begin position="1132"/>
        <end position="1150"/>
    </location>
</feature>
<dbReference type="Gene3D" id="1.10.287.130">
    <property type="match status" value="1"/>
</dbReference>
<keyword evidence="12" id="KW-0472">Membrane</keyword>
<evidence type="ECO:0000256" key="4">
    <source>
        <dbReference type="ARBA" id="ARBA00022553"/>
    </source>
</evidence>
<feature type="compositionally biased region" description="Basic and acidic residues" evidence="15">
    <location>
        <begin position="760"/>
        <end position="783"/>
    </location>
</feature>
<dbReference type="GO" id="GO:0007234">
    <property type="term" value="P:osmosensory signaling via phosphorelay pathway"/>
    <property type="evidence" value="ECO:0007669"/>
    <property type="project" value="UniProtKB-ARBA"/>
</dbReference>
<dbReference type="CDD" id="cd16922">
    <property type="entry name" value="HATPase_EvgS-ArcB-TorS-like"/>
    <property type="match status" value="1"/>
</dbReference>
<dbReference type="CDD" id="cd17546">
    <property type="entry name" value="REC_hyHK_CKI1_RcsC-like"/>
    <property type="match status" value="1"/>
</dbReference>
<dbReference type="SMART" id="SM00387">
    <property type="entry name" value="HATPase_c"/>
    <property type="match status" value="1"/>
</dbReference>
<dbReference type="GeneID" id="89981068"/>
<evidence type="ECO:0000259" key="16">
    <source>
        <dbReference type="PROSITE" id="PS50109"/>
    </source>
</evidence>
<dbReference type="InterPro" id="IPR003661">
    <property type="entry name" value="HisK_dim/P_dom"/>
</dbReference>
<dbReference type="FunFam" id="1.10.287.130:FF:000004">
    <property type="entry name" value="Ethylene receptor 1"/>
    <property type="match status" value="1"/>
</dbReference>
<dbReference type="InterPro" id="IPR036097">
    <property type="entry name" value="HisK_dim/P_sf"/>
</dbReference>
<keyword evidence="9" id="KW-0067">ATP-binding</keyword>
<evidence type="ECO:0000256" key="6">
    <source>
        <dbReference type="ARBA" id="ARBA00022692"/>
    </source>
</evidence>
<evidence type="ECO:0000256" key="11">
    <source>
        <dbReference type="ARBA" id="ARBA00023012"/>
    </source>
</evidence>
<evidence type="ECO:0000256" key="15">
    <source>
        <dbReference type="SAM" id="MobiDB-lite"/>
    </source>
</evidence>
<dbReference type="CDD" id="cd06225">
    <property type="entry name" value="HAMP"/>
    <property type="match status" value="1"/>
</dbReference>
<evidence type="ECO:0000256" key="8">
    <source>
        <dbReference type="ARBA" id="ARBA00022777"/>
    </source>
</evidence>
<comment type="caution">
    <text evidence="19">The sequence shown here is derived from an EMBL/GenBank/DDBJ whole genome shotgun (WGS) entry which is preliminary data.</text>
</comment>
<dbReference type="SUPFAM" id="SSF47384">
    <property type="entry name" value="Homodimeric domain of signal transducing histidine kinase"/>
    <property type="match status" value="1"/>
</dbReference>
<gene>
    <name evidence="19" type="ORF">LTR84_012931</name>
</gene>
<dbReference type="InterPro" id="IPR003660">
    <property type="entry name" value="HAMP_dom"/>
</dbReference>
<feature type="modified residue" description="4-aspartylphosphate" evidence="14">
    <location>
        <position position="1056"/>
    </location>
</feature>
<dbReference type="AlphaFoldDB" id="A0AAV9NEK8"/>
<dbReference type="PROSITE" id="PS50109">
    <property type="entry name" value="HIS_KIN"/>
    <property type="match status" value="1"/>
</dbReference>
<feature type="domain" description="Response regulatory" evidence="17">
    <location>
        <begin position="1001"/>
        <end position="1121"/>
    </location>
</feature>
<evidence type="ECO:0000256" key="2">
    <source>
        <dbReference type="ARBA" id="ARBA00004370"/>
    </source>
</evidence>
<evidence type="ECO:0000256" key="7">
    <source>
        <dbReference type="ARBA" id="ARBA00022741"/>
    </source>
</evidence>
<dbReference type="InterPro" id="IPR036890">
    <property type="entry name" value="HATPase_C_sf"/>
</dbReference>
<proteinExistence type="predicted"/>
<dbReference type="InterPro" id="IPR004358">
    <property type="entry name" value="Sig_transdc_His_kin-like_C"/>
</dbReference>
<feature type="compositionally biased region" description="Basic and acidic residues" evidence="15">
    <location>
        <begin position="442"/>
        <end position="453"/>
    </location>
</feature>
<evidence type="ECO:0000256" key="12">
    <source>
        <dbReference type="ARBA" id="ARBA00023136"/>
    </source>
</evidence>
<feature type="region of interest" description="Disordered" evidence="15">
    <location>
        <begin position="923"/>
        <end position="954"/>
    </location>
</feature>
<sequence>MRISIREQLGLLVLFCALTSLAVLALAVWFQNYSFIKDIRLSSLSLTASLKAAQLSSTLLLYQTQVRLVSTRLLVQSALGRYYAGNTTNENWVRSQSDLEGALAGGSLLVQAAIFPNVNGNATAVDGLLNVTATTLSGQIKLPYAAPNGSDVYLGDPGLGYPPTLFPNLTYGAIPPGTNASTVSYDGHVIDPNTPLFLGPLIISNELSLLSVTVALINNTSASDVLGWLTVVVNASMILQIQNSAEGLGNSGETLIIGPATANNLYSDDISDITQAQAGDQEVKFVLPPHSNSTVQGRHQSRSSLENSTIPFRASSYPAVVAAWTKDNKAVNNAGAYITTHNEDGQKVSVGYATVSSRAVNWVLVIEQAHSEVVAPILHLRDVVLICVFSVTGALLLIMLPMAHYSITPIRQLAAATAKTVEPYQPDDNSEYSSSTTGPTTEETHIQPENEKPSKGGFLAALQKFAHPMQVVRSPTPRQNRRRTFRIPRKVPERHHWVTDELTELTRTFNEMSDELAMHYERLEERVKQRTAELEKSKKAAEAANQSKTLFIANISHELKTPLNGILGLTTVCMTEEDPSKIRSTLSTIYKSGDLLLHLLTDLLTFSKNEVGQQLSIDEAEFRLSDLSTQLIPTFEKQAREGQIDLKVLFLGPNDAFGDGSEYSGEKLYGPVGTGRVRDMCLWGDKNRILQVLMNFVSNSLKFTPSHGSVTVRVRCTGVIETFPSRAGSARKSSMNSRASKSSSTKRVRMSDASLGPGETADHEKSQERSHARPHDRSHERNHAHTVTNSNEDSKLSINVAGGTTQISKIAERQRSMSPPPLNTKDLGFEFEVEDTGPGIPPEQQQMIFEPFVQGDLGLSKKYGGTGLGLSICAQLAALMGGDISLDSAVGVGSKFTMRLPLRYISERSASLASSTHLSHSKASSLVGQTLHDSNDPPQHTQSDSTQLDDGDGSSKLADVPRIVGFTQPYVAKESQRSADTKLDQMKKVESEAAQKGRKVRVLVAEDNKVNQEVVLRMLRLEDVYDVTIAKDGQEAFDKVRESMSNENRFDLIFMDVQMPNVDGIQSTKLIREMGFSAPIVALTAFAEKSNEDECMASGMDYFLAKPIRRPALKQVLKKYCATIPEEEYEGSSGSIPQLNDDTPSPSPQMNGHAVSGAPSKVVSNLDQKASHVDIVDSENVSPLS</sequence>
<dbReference type="Pfam" id="PF00072">
    <property type="entry name" value="Response_reg"/>
    <property type="match status" value="1"/>
</dbReference>
<evidence type="ECO:0000256" key="3">
    <source>
        <dbReference type="ARBA" id="ARBA00012438"/>
    </source>
</evidence>
<dbReference type="SMART" id="SM00448">
    <property type="entry name" value="REC"/>
    <property type="match status" value="1"/>
</dbReference>
<keyword evidence="7" id="KW-0547">Nucleotide-binding</keyword>
<dbReference type="PROSITE" id="PS50885">
    <property type="entry name" value="HAMP"/>
    <property type="match status" value="1"/>
</dbReference>
<dbReference type="InterPro" id="IPR003594">
    <property type="entry name" value="HATPase_dom"/>
</dbReference>
<keyword evidence="4 14" id="KW-0597">Phosphoprotein</keyword>
<dbReference type="SUPFAM" id="SSF55874">
    <property type="entry name" value="ATPase domain of HSP90 chaperone/DNA topoisomerase II/histidine kinase"/>
    <property type="match status" value="2"/>
</dbReference>
<reference evidence="19 20" key="1">
    <citation type="submission" date="2023-08" db="EMBL/GenBank/DDBJ databases">
        <title>Black Yeasts Isolated from many extreme environments.</title>
        <authorList>
            <person name="Coleine C."/>
            <person name="Stajich J.E."/>
            <person name="Selbmann L."/>
        </authorList>
    </citation>
    <scope>NUCLEOTIDE SEQUENCE [LARGE SCALE GENOMIC DNA]</scope>
    <source>
        <strain evidence="19 20">CCFEE 5792</strain>
    </source>
</reference>
<keyword evidence="13" id="KW-0325">Glycoprotein</keyword>
<keyword evidence="10" id="KW-1133">Transmembrane helix</keyword>
<dbReference type="RefSeq" id="XP_064707613.1">
    <property type="nucleotide sequence ID" value="XM_064856437.1"/>
</dbReference>
<dbReference type="InterPro" id="IPR001789">
    <property type="entry name" value="Sig_transdc_resp-reg_receiver"/>
</dbReference>
<dbReference type="CDD" id="cd00082">
    <property type="entry name" value="HisKA"/>
    <property type="match status" value="1"/>
</dbReference>
<comment type="catalytic activity">
    <reaction evidence="1">
        <text>ATP + protein L-histidine = ADP + protein N-phospho-L-histidine.</text>
        <dbReference type="EC" id="2.7.13.3"/>
    </reaction>
</comment>
<dbReference type="GO" id="GO:0009927">
    <property type="term" value="F:histidine phosphotransfer kinase activity"/>
    <property type="evidence" value="ECO:0007669"/>
    <property type="project" value="TreeGrafter"/>
</dbReference>
<dbReference type="Gene3D" id="3.30.565.10">
    <property type="entry name" value="Histidine kinase-like ATPase, C-terminal domain"/>
    <property type="match status" value="1"/>
</dbReference>
<feature type="compositionally biased region" description="Polar residues" evidence="15">
    <location>
        <begin position="927"/>
        <end position="946"/>
    </location>
</feature>
<name>A0AAV9NEK8_9EURO</name>
<evidence type="ECO:0000259" key="17">
    <source>
        <dbReference type="PROSITE" id="PS50110"/>
    </source>
</evidence>
<evidence type="ECO:0000256" key="5">
    <source>
        <dbReference type="ARBA" id="ARBA00022679"/>
    </source>
</evidence>
<evidence type="ECO:0000313" key="19">
    <source>
        <dbReference type="EMBL" id="KAK5055182.1"/>
    </source>
</evidence>
<feature type="domain" description="HAMP" evidence="18">
    <location>
        <begin position="500"/>
        <end position="521"/>
    </location>
</feature>
<dbReference type="EMBL" id="JAVRRD010000009">
    <property type="protein sequence ID" value="KAK5055182.1"/>
    <property type="molecule type" value="Genomic_DNA"/>
</dbReference>
<dbReference type="Gene3D" id="3.40.50.2300">
    <property type="match status" value="1"/>
</dbReference>
<keyword evidence="5" id="KW-0808">Transferase</keyword>
<dbReference type="EC" id="2.7.13.3" evidence="3"/>
<feature type="compositionally biased region" description="Low complexity" evidence="15">
    <location>
        <begin position="730"/>
        <end position="743"/>
    </location>
</feature>
<feature type="region of interest" description="Disordered" evidence="15">
    <location>
        <begin position="726"/>
        <end position="798"/>
    </location>
</feature>
<dbReference type="InterPro" id="IPR011006">
    <property type="entry name" value="CheY-like_superfamily"/>
</dbReference>